<keyword evidence="2" id="KW-1185">Reference proteome</keyword>
<comment type="caution">
    <text evidence="1">The sequence shown here is derived from an EMBL/GenBank/DDBJ whole genome shotgun (WGS) entry which is preliminary data.</text>
</comment>
<accession>A0ACB9JHL8</accession>
<reference evidence="2" key="1">
    <citation type="journal article" date="2022" name="Mol. Ecol. Resour.">
        <title>The genomes of chicory, endive, great burdock and yacon provide insights into Asteraceae palaeo-polyploidization history and plant inulin production.</title>
        <authorList>
            <person name="Fan W."/>
            <person name="Wang S."/>
            <person name="Wang H."/>
            <person name="Wang A."/>
            <person name="Jiang F."/>
            <person name="Liu H."/>
            <person name="Zhao H."/>
            <person name="Xu D."/>
            <person name="Zhang Y."/>
        </authorList>
    </citation>
    <scope>NUCLEOTIDE SEQUENCE [LARGE SCALE GENOMIC DNA]</scope>
    <source>
        <strain evidence="2">cv. Yunnan</strain>
    </source>
</reference>
<organism evidence="1 2">
    <name type="scientific">Smallanthus sonchifolius</name>
    <dbReference type="NCBI Taxonomy" id="185202"/>
    <lineage>
        <taxon>Eukaryota</taxon>
        <taxon>Viridiplantae</taxon>
        <taxon>Streptophyta</taxon>
        <taxon>Embryophyta</taxon>
        <taxon>Tracheophyta</taxon>
        <taxon>Spermatophyta</taxon>
        <taxon>Magnoliopsida</taxon>
        <taxon>eudicotyledons</taxon>
        <taxon>Gunneridae</taxon>
        <taxon>Pentapetalae</taxon>
        <taxon>asterids</taxon>
        <taxon>campanulids</taxon>
        <taxon>Asterales</taxon>
        <taxon>Asteraceae</taxon>
        <taxon>Asteroideae</taxon>
        <taxon>Heliantheae alliance</taxon>
        <taxon>Millerieae</taxon>
        <taxon>Smallanthus</taxon>
    </lineage>
</organism>
<evidence type="ECO:0000313" key="2">
    <source>
        <dbReference type="Proteomes" id="UP001056120"/>
    </source>
</evidence>
<evidence type="ECO:0000313" key="1">
    <source>
        <dbReference type="EMBL" id="KAI3819617.1"/>
    </source>
</evidence>
<reference evidence="1 2" key="2">
    <citation type="journal article" date="2022" name="Mol. Ecol. Resour.">
        <title>The genomes of chicory, endive, great burdock and yacon provide insights into Asteraceae paleo-polyploidization history and plant inulin production.</title>
        <authorList>
            <person name="Fan W."/>
            <person name="Wang S."/>
            <person name="Wang H."/>
            <person name="Wang A."/>
            <person name="Jiang F."/>
            <person name="Liu H."/>
            <person name="Zhao H."/>
            <person name="Xu D."/>
            <person name="Zhang Y."/>
        </authorList>
    </citation>
    <scope>NUCLEOTIDE SEQUENCE [LARGE SCALE GENOMIC DNA]</scope>
    <source>
        <strain evidence="2">cv. Yunnan</strain>
        <tissue evidence="1">Leaves</tissue>
    </source>
</reference>
<proteinExistence type="predicted"/>
<sequence length="235" mass="26990">MHHTRSTRPPEFIEFAEPKRVLHKKQRVRAEIGEQPPVRRTVADYSKPTAAGARSSITRPVPEANNRKIPSHLITVITHSAQFHGLQDEDPNSNQNRFVRICDTFPINGMTEDITWADMQEKFLNIPRSKTVRLRSFIHDFKKDEGESLYEMGERFKELLHSCPHHMLEDWALVEKFFDGASHATKHMLDTTTGGNLMTNRTPEECMNLFEELDMSSYHYPSSRSTSSSAQSGVH</sequence>
<dbReference type="Proteomes" id="UP001056120">
    <property type="component" value="Linkage Group LG04"/>
</dbReference>
<gene>
    <name evidence="1" type="ORF">L1987_13458</name>
</gene>
<protein>
    <submittedName>
        <fullName evidence="1">Uncharacterized protein</fullName>
    </submittedName>
</protein>
<name>A0ACB9JHL8_9ASTR</name>
<dbReference type="EMBL" id="CM042021">
    <property type="protein sequence ID" value="KAI3819617.1"/>
    <property type="molecule type" value="Genomic_DNA"/>
</dbReference>